<dbReference type="PRINTS" id="PR00452">
    <property type="entry name" value="SH3DOMAIN"/>
</dbReference>
<dbReference type="PROSITE" id="PS50002">
    <property type="entry name" value="SH3"/>
    <property type="match status" value="1"/>
</dbReference>
<sequence length="352" mass="37487">TRDSSTERGTSQEESNEENRASSSSPSRRNTPTSGVKARPPPGDPSAQHAPSAFRHVGDPSPRPGQSGDPIKDKKGATPPVTATDTAAVGASPPHHDTSRHDSPSSYSSPSRRHQGKQPGPGEHAPASYSPAHSYHHAHPHPAGDVRDHGAAPPPEPDVGGDSDSISGELNHPGEADHAPDEEELHAHNNHNQHPPVDANTIRLFIALFDYDPMTMSPNIDCVDEELPFREGQIIRVLGDKDSDGFYKGELAGRVGLVPCNMVSEVRIDDPELVEQLLQEAQGSGGTQIHPALLELVNSAGPAPHHREAPLTPNGAPPLPALAPMGRPGPRKRMVAMYDYDPQELSPNVDAE</sequence>
<accession>A0A433U7F5</accession>
<reference evidence="5 6" key="1">
    <citation type="submission" date="2019-01" db="EMBL/GenBank/DDBJ databases">
        <title>A draft genome assembly of the solar-powered sea slug Elysia chlorotica.</title>
        <authorList>
            <person name="Cai H."/>
            <person name="Li Q."/>
            <person name="Fang X."/>
            <person name="Li J."/>
            <person name="Curtis N.E."/>
            <person name="Altenburger A."/>
            <person name="Shibata T."/>
            <person name="Feng M."/>
            <person name="Maeda T."/>
            <person name="Schwartz J.A."/>
            <person name="Shigenobu S."/>
            <person name="Lundholm N."/>
            <person name="Nishiyama T."/>
            <person name="Yang H."/>
            <person name="Hasebe M."/>
            <person name="Li S."/>
            <person name="Pierce S.K."/>
            <person name="Wang J."/>
        </authorList>
    </citation>
    <scope>NUCLEOTIDE SEQUENCE [LARGE SCALE GENOMIC DNA]</scope>
    <source>
        <strain evidence="5">EC2010</strain>
        <tissue evidence="5">Whole organism of an adult</tissue>
    </source>
</reference>
<dbReference type="Proteomes" id="UP000271974">
    <property type="component" value="Unassembled WGS sequence"/>
</dbReference>
<dbReference type="Pfam" id="PF07653">
    <property type="entry name" value="SH3_2"/>
    <property type="match status" value="1"/>
</dbReference>
<feature type="region of interest" description="Disordered" evidence="3">
    <location>
        <begin position="1"/>
        <end position="180"/>
    </location>
</feature>
<dbReference type="SMART" id="SM00326">
    <property type="entry name" value="SH3"/>
    <property type="match status" value="1"/>
</dbReference>
<dbReference type="AlphaFoldDB" id="A0A433U7F5"/>
<evidence type="ECO:0000256" key="2">
    <source>
        <dbReference type="PROSITE-ProRule" id="PRU00192"/>
    </source>
</evidence>
<organism evidence="5 6">
    <name type="scientific">Elysia chlorotica</name>
    <name type="common">Eastern emerald elysia</name>
    <name type="synonym">Sea slug</name>
    <dbReference type="NCBI Taxonomy" id="188477"/>
    <lineage>
        <taxon>Eukaryota</taxon>
        <taxon>Metazoa</taxon>
        <taxon>Spiralia</taxon>
        <taxon>Lophotrochozoa</taxon>
        <taxon>Mollusca</taxon>
        <taxon>Gastropoda</taxon>
        <taxon>Heterobranchia</taxon>
        <taxon>Euthyneura</taxon>
        <taxon>Panpulmonata</taxon>
        <taxon>Sacoglossa</taxon>
        <taxon>Placobranchoidea</taxon>
        <taxon>Plakobranchidae</taxon>
        <taxon>Elysia</taxon>
    </lineage>
</organism>
<dbReference type="InterPro" id="IPR036028">
    <property type="entry name" value="SH3-like_dom_sf"/>
</dbReference>
<comment type="caution">
    <text evidence="5">The sequence shown here is derived from an EMBL/GenBank/DDBJ whole genome shotgun (WGS) entry which is preliminary data.</text>
</comment>
<name>A0A433U7F5_ELYCH</name>
<dbReference type="OrthoDB" id="4158657at2759"/>
<evidence type="ECO:0000313" key="6">
    <source>
        <dbReference type="Proteomes" id="UP000271974"/>
    </source>
</evidence>
<evidence type="ECO:0000256" key="1">
    <source>
        <dbReference type="ARBA" id="ARBA00022443"/>
    </source>
</evidence>
<evidence type="ECO:0000313" key="5">
    <source>
        <dbReference type="EMBL" id="RUS89742.1"/>
    </source>
</evidence>
<evidence type="ECO:0000259" key="4">
    <source>
        <dbReference type="PROSITE" id="PS50002"/>
    </source>
</evidence>
<dbReference type="SUPFAM" id="SSF50044">
    <property type="entry name" value="SH3-domain"/>
    <property type="match status" value="1"/>
</dbReference>
<dbReference type="InterPro" id="IPR040325">
    <property type="entry name" value="RIMBP1/2/3"/>
</dbReference>
<dbReference type="FunFam" id="2.30.30.40:FF:000023">
    <property type="entry name" value="RIMS-binding protein 2 isoform F"/>
    <property type="match status" value="1"/>
</dbReference>
<dbReference type="InterPro" id="IPR035753">
    <property type="entry name" value="RIM-BP_SH3_2"/>
</dbReference>
<feature type="compositionally biased region" description="Low complexity" evidence="3">
    <location>
        <begin position="124"/>
        <end position="133"/>
    </location>
</feature>
<proteinExistence type="predicted"/>
<dbReference type="CDD" id="cd12012">
    <property type="entry name" value="SH3_RIM-BP_2"/>
    <property type="match status" value="1"/>
</dbReference>
<feature type="non-terminal residue" evidence="5">
    <location>
        <position position="352"/>
    </location>
</feature>
<dbReference type="PANTHER" id="PTHR14234">
    <property type="entry name" value="RIM BINDING PROTEIN-RELATED"/>
    <property type="match status" value="1"/>
</dbReference>
<feature type="domain" description="SH3" evidence="4">
    <location>
        <begin position="200"/>
        <end position="268"/>
    </location>
</feature>
<dbReference type="Gene3D" id="2.30.30.40">
    <property type="entry name" value="SH3 Domains"/>
    <property type="match status" value="2"/>
</dbReference>
<keyword evidence="6" id="KW-1185">Reference proteome</keyword>
<dbReference type="STRING" id="188477.A0A433U7F5"/>
<feature type="non-terminal residue" evidence="5">
    <location>
        <position position="1"/>
    </location>
</feature>
<dbReference type="EMBL" id="RQTK01000048">
    <property type="protein sequence ID" value="RUS89742.1"/>
    <property type="molecule type" value="Genomic_DNA"/>
</dbReference>
<feature type="region of interest" description="Disordered" evidence="3">
    <location>
        <begin position="301"/>
        <end position="352"/>
    </location>
</feature>
<dbReference type="InterPro" id="IPR001452">
    <property type="entry name" value="SH3_domain"/>
</dbReference>
<feature type="compositionally biased region" description="Basic and acidic residues" evidence="3">
    <location>
        <begin position="94"/>
        <end position="103"/>
    </location>
</feature>
<dbReference type="GO" id="GO:0045202">
    <property type="term" value="C:synapse"/>
    <property type="evidence" value="ECO:0007669"/>
    <property type="project" value="GOC"/>
</dbReference>
<dbReference type="GO" id="GO:0007274">
    <property type="term" value="P:neuromuscular synaptic transmission"/>
    <property type="evidence" value="ECO:0007669"/>
    <property type="project" value="TreeGrafter"/>
</dbReference>
<evidence type="ECO:0000256" key="3">
    <source>
        <dbReference type="SAM" id="MobiDB-lite"/>
    </source>
</evidence>
<keyword evidence="1 2" id="KW-0728">SH3 domain</keyword>
<feature type="compositionally biased region" description="Low complexity" evidence="3">
    <location>
        <begin position="21"/>
        <end position="34"/>
    </location>
</feature>
<gene>
    <name evidence="5" type="ORF">EGW08_002445</name>
</gene>
<dbReference type="PANTHER" id="PTHR14234:SF19">
    <property type="entry name" value="RIM-BINDING PROTEIN, ISOFORM F"/>
    <property type="match status" value="1"/>
</dbReference>
<protein>
    <recommendedName>
        <fullName evidence="4">SH3 domain-containing protein</fullName>
    </recommendedName>
</protein>
<feature type="compositionally biased region" description="Low complexity" evidence="3">
    <location>
        <begin position="77"/>
        <end position="91"/>
    </location>
</feature>